<dbReference type="InterPro" id="IPR013740">
    <property type="entry name" value="Redoxin"/>
</dbReference>
<evidence type="ECO:0000256" key="8">
    <source>
        <dbReference type="PIRSR" id="PIRSR637944-1"/>
    </source>
</evidence>
<dbReference type="Gene3D" id="3.40.30.10">
    <property type="entry name" value="Glutaredoxin"/>
    <property type="match status" value="1"/>
</dbReference>
<dbReference type="PANTHER" id="PTHR10430">
    <property type="entry name" value="PEROXIREDOXIN"/>
    <property type="match status" value="1"/>
</dbReference>
<dbReference type="GO" id="GO:0008379">
    <property type="term" value="F:thioredoxin peroxidase activity"/>
    <property type="evidence" value="ECO:0007669"/>
    <property type="project" value="InterPro"/>
</dbReference>
<comment type="catalytic activity">
    <reaction evidence="7 9">
        <text>a hydroperoxide + [thioredoxin]-dithiol = an alcohol + [thioredoxin]-disulfide + H2O</text>
        <dbReference type="Rhea" id="RHEA:62620"/>
        <dbReference type="Rhea" id="RHEA-COMP:10698"/>
        <dbReference type="Rhea" id="RHEA-COMP:10700"/>
        <dbReference type="ChEBI" id="CHEBI:15377"/>
        <dbReference type="ChEBI" id="CHEBI:29950"/>
        <dbReference type="ChEBI" id="CHEBI:30879"/>
        <dbReference type="ChEBI" id="CHEBI:35924"/>
        <dbReference type="ChEBI" id="CHEBI:50058"/>
        <dbReference type="EC" id="1.11.1.24"/>
    </reaction>
</comment>
<dbReference type="Pfam" id="PF08534">
    <property type="entry name" value="Redoxin"/>
    <property type="match status" value="1"/>
</dbReference>
<dbReference type="Proteomes" id="UP001329430">
    <property type="component" value="Chromosome 5"/>
</dbReference>
<keyword evidence="3 9" id="KW-0575">Peroxidase</keyword>
<dbReference type="PROSITE" id="PS51352">
    <property type="entry name" value="THIOREDOXIN_2"/>
    <property type="match status" value="1"/>
</dbReference>
<dbReference type="GO" id="GO:0042744">
    <property type="term" value="P:hydrogen peroxide catabolic process"/>
    <property type="evidence" value="ECO:0007669"/>
    <property type="project" value="TreeGrafter"/>
</dbReference>
<dbReference type="GO" id="GO:0005777">
    <property type="term" value="C:peroxisome"/>
    <property type="evidence" value="ECO:0007669"/>
    <property type="project" value="TreeGrafter"/>
</dbReference>
<keyword evidence="12" id="KW-1185">Reference proteome</keyword>
<keyword evidence="6 9" id="KW-0676">Redox-active center</keyword>
<evidence type="ECO:0000256" key="2">
    <source>
        <dbReference type="ARBA" id="ARBA00010505"/>
    </source>
</evidence>
<dbReference type="CDD" id="cd03013">
    <property type="entry name" value="PRX5_like"/>
    <property type="match status" value="1"/>
</dbReference>
<dbReference type="EMBL" id="JAVRBK010000005">
    <property type="protein sequence ID" value="KAK5644129.1"/>
    <property type="molecule type" value="Genomic_DNA"/>
</dbReference>
<dbReference type="FunFam" id="3.40.30.10:FF:000020">
    <property type="entry name" value="Peroxiredoxin"/>
    <property type="match status" value="1"/>
</dbReference>
<dbReference type="InterPro" id="IPR037944">
    <property type="entry name" value="PRX5-like"/>
</dbReference>
<comment type="caution">
    <text evidence="11">The sequence shown here is derived from an EMBL/GenBank/DDBJ whole genome shotgun (WGS) entry which is preliminary data.</text>
</comment>
<gene>
    <name evidence="11" type="ORF">RI129_007974</name>
</gene>
<evidence type="ECO:0000256" key="3">
    <source>
        <dbReference type="ARBA" id="ARBA00022559"/>
    </source>
</evidence>
<keyword evidence="5 9" id="KW-0560">Oxidoreductase</keyword>
<evidence type="ECO:0000256" key="7">
    <source>
        <dbReference type="ARBA" id="ARBA00049091"/>
    </source>
</evidence>
<organism evidence="11 12">
    <name type="scientific">Pyrocoelia pectoralis</name>
    <dbReference type="NCBI Taxonomy" id="417401"/>
    <lineage>
        <taxon>Eukaryota</taxon>
        <taxon>Metazoa</taxon>
        <taxon>Ecdysozoa</taxon>
        <taxon>Arthropoda</taxon>
        <taxon>Hexapoda</taxon>
        <taxon>Insecta</taxon>
        <taxon>Pterygota</taxon>
        <taxon>Neoptera</taxon>
        <taxon>Endopterygota</taxon>
        <taxon>Coleoptera</taxon>
        <taxon>Polyphaga</taxon>
        <taxon>Elateriformia</taxon>
        <taxon>Elateroidea</taxon>
        <taxon>Lampyridae</taxon>
        <taxon>Lampyrinae</taxon>
        <taxon>Pyrocoelia</taxon>
    </lineage>
</organism>
<sequence length="188" mass="20484">MNNLTRRTLHKFQEVISVTSINRSLRTTSCFKMPIKEGESLPNIDLFEETPANKVNLNELSAGKKIIVFAVPGAFTPGCSKTHLPGYVKKAEELKLQGISEIACVAVNDPFVMSAWGKEHNVNGKIRMLADTGATFTKSIDLGQDLAPLGGYRSKRYSMVVENGKVQSLQVEPDGTGLSCSLVEAIKL</sequence>
<evidence type="ECO:0000256" key="1">
    <source>
        <dbReference type="ARBA" id="ARBA00003330"/>
    </source>
</evidence>
<dbReference type="GO" id="GO:0005739">
    <property type="term" value="C:mitochondrion"/>
    <property type="evidence" value="ECO:0007669"/>
    <property type="project" value="TreeGrafter"/>
</dbReference>
<accession>A0AAN7VHD4</accession>
<dbReference type="AlphaFoldDB" id="A0AAN7VHD4"/>
<evidence type="ECO:0000313" key="12">
    <source>
        <dbReference type="Proteomes" id="UP001329430"/>
    </source>
</evidence>
<feature type="domain" description="Thioredoxin" evidence="10">
    <location>
        <begin position="35"/>
        <end position="188"/>
    </location>
</feature>
<evidence type="ECO:0000256" key="5">
    <source>
        <dbReference type="ARBA" id="ARBA00023002"/>
    </source>
</evidence>
<evidence type="ECO:0000256" key="9">
    <source>
        <dbReference type="RuleBase" id="RU366011"/>
    </source>
</evidence>
<dbReference type="InterPro" id="IPR036249">
    <property type="entry name" value="Thioredoxin-like_sf"/>
</dbReference>
<name>A0AAN7VHD4_9COLE</name>
<dbReference type="SUPFAM" id="SSF52833">
    <property type="entry name" value="Thioredoxin-like"/>
    <property type="match status" value="1"/>
</dbReference>
<reference evidence="11 12" key="1">
    <citation type="journal article" date="2024" name="Insects">
        <title>An Improved Chromosome-Level Genome Assembly of the Firefly Pyrocoelia pectoralis.</title>
        <authorList>
            <person name="Fu X."/>
            <person name="Meyer-Rochow V.B."/>
            <person name="Ballantyne L."/>
            <person name="Zhu X."/>
        </authorList>
    </citation>
    <scope>NUCLEOTIDE SEQUENCE [LARGE SCALE GENOMIC DNA]</scope>
    <source>
        <strain evidence="11">XCY_ONT2</strain>
    </source>
</reference>
<dbReference type="GO" id="GO:0045454">
    <property type="term" value="P:cell redox homeostasis"/>
    <property type="evidence" value="ECO:0007669"/>
    <property type="project" value="TreeGrafter"/>
</dbReference>
<comment type="similarity">
    <text evidence="2 9">Belongs to the peroxiredoxin family. Prx5 subfamily.</text>
</comment>
<evidence type="ECO:0000256" key="4">
    <source>
        <dbReference type="ARBA" id="ARBA00022862"/>
    </source>
</evidence>
<dbReference type="EC" id="1.11.1.24" evidence="9"/>
<evidence type="ECO:0000259" key="10">
    <source>
        <dbReference type="PROSITE" id="PS51352"/>
    </source>
</evidence>
<evidence type="ECO:0000313" key="11">
    <source>
        <dbReference type="EMBL" id="KAK5644129.1"/>
    </source>
</evidence>
<protein>
    <recommendedName>
        <fullName evidence="9">Peroxiredoxin-5</fullName>
        <ecNumber evidence="9">1.11.1.24</ecNumber>
    </recommendedName>
</protein>
<dbReference type="GO" id="GO:0034599">
    <property type="term" value="P:cellular response to oxidative stress"/>
    <property type="evidence" value="ECO:0007669"/>
    <property type="project" value="InterPro"/>
</dbReference>
<comment type="function">
    <text evidence="1">Thiol-specific peroxidase that catalyzes the reduction of hydrogen peroxide and organic hydroperoxides to water and alcohols, respectively. Plays a role in cell protection against oxidative stress by detoxifying peroxides and as sensor of hydrogen peroxide-mediated signaling events.</text>
</comment>
<proteinExistence type="inferred from homology"/>
<evidence type="ECO:0000256" key="6">
    <source>
        <dbReference type="ARBA" id="ARBA00023284"/>
    </source>
</evidence>
<feature type="active site" description="Cysteine sulfenic acid (-SOH) intermediate" evidence="8">
    <location>
        <position position="79"/>
    </location>
</feature>
<dbReference type="PANTHER" id="PTHR10430:SF16">
    <property type="entry name" value="PEROXIREDOXIN-5, MITOCHONDRIAL"/>
    <property type="match status" value="1"/>
</dbReference>
<dbReference type="InterPro" id="IPR013766">
    <property type="entry name" value="Thioredoxin_domain"/>
</dbReference>
<keyword evidence="4 9" id="KW-0049">Antioxidant</keyword>